<protein>
    <recommendedName>
        <fullName evidence="2">Signal transduction histidine kinase internal region domain-containing protein</fullName>
    </recommendedName>
</protein>
<keyword evidence="1" id="KW-1133">Transmembrane helix</keyword>
<keyword evidence="1" id="KW-0472">Membrane</keyword>
<organism evidence="3 4">
    <name type="scientific">Pedobacter gandavensis</name>
    <dbReference type="NCBI Taxonomy" id="2679963"/>
    <lineage>
        <taxon>Bacteria</taxon>
        <taxon>Pseudomonadati</taxon>
        <taxon>Bacteroidota</taxon>
        <taxon>Sphingobacteriia</taxon>
        <taxon>Sphingobacteriales</taxon>
        <taxon>Sphingobacteriaceae</taxon>
        <taxon>Pedobacter</taxon>
    </lineage>
</organism>
<accession>A0ABR6EQW3</accession>
<dbReference type="InterPro" id="IPR036890">
    <property type="entry name" value="HATPase_C_sf"/>
</dbReference>
<dbReference type="InterPro" id="IPR010559">
    <property type="entry name" value="Sig_transdc_His_kin_internal"/>
</dbReference>
<keyword evidence="4" id="KW-1185">Reference proteome</keyword>
<feature type="transmembrane region" description="Helical" evidence="1">
    <location>
        <begin position="305"/>
        <end position="323"/>
    </location>
</feature>
<evidence type="ECO:0000313" key="3">
    <source>
        <dbReference type="EMBL" id="MBB2147633.1"/>
    </source>
</evidence>
<dbReference type="PANTHER" id="PTHR34220:SF7">
    <property type="entry name" value="SENSOR HISTIDINE KINASE YPDA"/>
    <property type="match status" value="1"/>
</dbReference>
<sequence>MRTPNTISAADTAVYQAFTMLLPENQFVSENVVPKSPIMLGVKLSPKLTNFFPVQVKSISRSYSSYLISDGSEAILIALGINKSNVDDYRYRVVENDSSELVPWSKIPALAEKYGAKQPYGFIGKFQSPGKQVFVEVVNVHNYGIRDGVIFDWRSNFKPKLLQMVAMVPSGKVKSAELYNLMEKIPNGGLATKFDPVTNIPLNLSFPSNGMDNMRFYFKNHETVMYSVYLLSKLKGKSDTTEIVGAFTGDVLEFDGKYYQNPGNYEILIQRGGDIGRWPETQILRIPFEVKAAPLIDRKVSIKEVLIYSLATLSGVALLFLLYHRHHKNKMERVARDQQVVGLKLRSIRAQLNPHFMFNALSSIQNLINKNNISDANYYLSKFAGLTRQVLDSDKEELISLEDELLLMEDYLQMEQLRFNFQYEIQVDEHINKANVEIPAMLLQPFVENAVKHGIAGLKQEGKIVLTVNIEEDDLVFMIRDNGFGFNVQAKIAGHGLKLSEEYVALLCQIYKGQPTKLHIDSNEKGTTIGIRLSNWNI</sequence>
<dbReference type="SUPFAM" id="SSF55874">
    <property type="entry name" value="ATPase domain of HSP90 chaperone/DNA topoisomerase II/histidine kinase"/>
    <property type="match status" value="1"/>
</dbReference>
<dbReference type="EMBL" id="WNXC01000001">
    <property type="protein sequence ID" value="MBB2147633.1"/>
    <property type="molecule type" value="Genomic_DNA"/>
</dbReference>
<name>A0ABR6EQW3_9SPHI</name>
<reference evidence="3 4" key="1">
    <citation type="submission" date="2019-11" db="EMBL/GenBank/DDBJ databases">
        <title>Description of Pedobacter sp. LMG 31462T.</title>
        <authorList>
            <person name="Carlier A."/>
            <person name="Qi S."/>
            <person name="Vandamme P."/>
        </authorList>
    </citation>
    <scope>NUCLEOTIDE SEQUENCE [LARGE SCALE GENOMIC DNA]</scope>
    <source>
        <strain evidence="3 4">LMG 31462</strain>
    </source>
</reference>
<dbReference type="InterPro" id="IPR050640">
    <property type="entry name" value="Bact_2-comp_sensor_kinase"/>
</dbReference>
<evidence type="ECO:0000313" key="4">
    <source>
        <dbReference type="Proteomes" id="UP000636110"/>
    </source>
</evidence>
<dbReference type="Gene3D" id="3.30.565.10">
    <property type="entry name" value="Histidine kinase-like ATPase, C-terminal domain"/>
    <property type="match status" value="1"/>
</dbReference>
<evidence type="ECO:0000256" key="1">
    <source>
        <dbReference type="SAM" id="Phobius"/>
    </source>
</evidence>
<dbReference type="Proteomes" id="UP000636110">
    <property type="component" value="Unassembled WGS sequence"/>
</dbReference>
<keyword evidence="1" id="KW-0812">Transmembrane</keyword>
<dbReference type="Pfam" id="PF06580">
    <property type="entry name" value="His_kinase"/>
    <property type="match status" value="1"/>
</dbReference>
<dbReference type="PANTHER" id="PTHR34220">
    <property type="entry name" value="SENSOR HISTIDINE KINASE YPDA"/>
    <property type="match status" value="1"/>
</dbReference>
<proteinExistence type="predicted"/>
<evidence type="ECO:0000259" key="2">
    <source>
        <dbReference type="Pfam" id="PF06580"/>
    </source>
</evidence>
<feature type="domain" description="Signal transduction histidine kinase internal region" evidence="2">
    <location>
        <begin position="344"/>
        <end position="420"/>
    </location>
</feature>
<gene>
    <name evidence="3" type="ORF">GM920_01790</name>
</gene>
<comment type="caution">
    <text evidence="3">The sequence shown here is derived from an EMBL/GenBank/DDBJ whole genome shotgun (WGS) entry which is preliminary data.</text>
</comment>